<protein>
    <recommendedName>
        <fullName evidence="5">FIST domain-containing protein</fullName>
    </recommendedName>
</protein>
<reference evidence="3 4" key="1">
    <citation type="submission" date="2018-05" db="EMBL/GenBank/DDBJ databases">
        <title>Evolution of GPA BGCs.</title>
        <authorList>
            <person name="Waglechner N."/>
            <person name="Wright G.D."/>
        </authorList>
    </citation>
    <scope>NUCLEOTIDE SEQUENCE [LARGE SCALE GENOMIC DNA]</scope>
    <source>
        <strain evidence="3 4">A82846</strain>
    </source>
</reference>
<gene>
    <name evidence="3" type="ORF">DMH04_29530</name>
</gene>
<evidence type="ECO:0000259" key="2">
    <source>
        <dbReference type="SMART" id="SM01204"/>
    </source>
</evidence>
<evidence type="ECO:0000313" key="4">
    <source>
        <dbReference type="Proteomes" id="UP000287547"/>
    </source>
</evidence>
<dbReference type="Pfam" id="PF10442">
    <property type="entry name" value="FIST_C"/>
    <property type="match status" value="1"/>
</dbReference>
<dbReference type="Pfam" id="PF08495">
    <property type="entry name" value="FIST"/>
    <property type="match status" value="1"/>
</dbReference>
<organism evidence="3 4">
    <name type="scientific">Kibdelosporangium aridum</name>
    <dbReference type="NCBI Taxonomy" id="2030"/>
    <lineage>
        <taxon>Bacteria</taxon>
        <taxon>Bacillati</taxon>
        <taxon>Actinomycetota</taxon>
        <taxon>Actinomycetes</taxon>
        <taxon>Pseudonocardiales</taxon>
        <taxon>Pseudonocardiaceae</taxon>
        <taxon>Kibdelosporangium</taxon>
    </lineage>
</organism>
<dbReference type="PANTHER" id="PTHR40252:SF2">
    <property type="entry name" value="BLR0328 PROTEIN"/>
    <property type="match status" value="1"/>
</dbReference>
<comment type="caution">
    <text evidence="3">The sequence shown here is derived from an EMBL/GenBank/DDBJ whole genome shotgun (WGS) entry which is preliminary data.</text>
</comment>
<dbReference type="InterPro" id="IPR019494">
    <property type="entry name" value="FIST_C"/>
</dbReference>
<dbReference type="Proteomes" id="UP000287547">
    <property type="component" value="Unassembled WGS sequence"/>
</dbReference>
<dbReference type="SMART" id="SM01204">
    <property type="entry name" value="FIST_C"/>
    <property type="match status" value="1"/>
</dbReference>
<evidence type="ECO:0000259" key="1">
    <source>
        <dbReference type="SMART" id="SM00897"/>
    </source>
</evidence>
<sequence>MGLPTTVMHLAASGGRMIEPGRRWMGVARSADTASRAAGAAAAADAITGADPKVLIVFFAISHDPVEVLAGIRDTCPDVPLVGCSTHGEIAPGGPTDGTVVVAAIGGPGIEVTTSVAEGVSGRQREAGAEIAECASQASDDLPHKVLLILTDGRIRDQEAILRGCYGVVGASIPLIGGAAGDGWRMAHTLVIGDDQVLTDAVVGVTIASEAPLAVSVGHGWRKTGDPMIVTSAGNGRVYTLDDRPAMDVYLDRLGAPPEAYTDRQAFMDFAMSRPLGVQRRSGVEARNLSTEIDIDGRSIGSGTAIDHGGLTWAMTGDEDSILAATDTVCENVLADMGDREPAGLLVFSCAALRAVLGDEGIKRENERIAKWARTAPFAGFYTYGEIARIRGIDGFHNQTLAVLAIS</sequence>
<proteinExistence type="predicted"/>
<name>A0A428Z3K8_KIBAR</name>
<feature type="domain" description="FIST C-domain" evidence="2">
    <location>
        <begin position="246"/>
        <end position="390"/>
    </location>
</feature>
<evidence type="ECO:0008006" key="5">
    <source>
        <dbReference type="Google" id="ProtNLM"/>
    </source>
</evidence>
<feature type="domain" description="FIST" evidence="1">
    <location>
        <begin position="51"/>
        <end position="245"/>
    </location>
</feature>
<accession>A0A428Z3K8</accession>
<dbReference type="SMART" id="SM00897">
    <property type="entry name" value="FIST"/>
    <property type="match status" value="1"/>
</dbReference>
<dbReference type="EMBL" id="QHKI01000028">
    <property type="protein sequence ID" value="RSM80674.1"/>
    <property type="molecule type" value="Genomic_DNA"/>
</dbReference>
<dbReference type="AlphaFoldDB" id="A0A428Z3K8"/>
<evidence type="ECO:0000313" key="3">
    <source>
        <dbReference type="EMBL" id="RSM80674.1"/>
    </source>
</evidence>
<dbReference type="InterPro" id="IPR013702">
    <property type="entry name" value="FIST_domain_N"/>
</dbReference>
<dbReference type="PANTHER" id="PTHR40252">
    <property type="entry name" value="BLR0328 PROTEIN"/>
    <property type="match status" value="1"/>
</dbReference>